<dbReference type="InterPro" id="IPR027417">
    <property type="entry name" value="P-loop_NTPase"/>
</dbReference>
<dbReference type="EMBL" id="UOFZ01000100">
    <property type="protein sequence ID" value="VAX13126.1"/>
    <property type="molecule type" value="Genomic_DNA"/>
</dbReference>
<proteinExistence type="predicted"/>
<organism evidence="1">
    <name type="scientific">hydrothermal vent metagenome</name>
    <dbReference type="NCBI Taxonomy" id="652676"/>
    <lineage>
        <taxon>unclassified sequences</taxon>
        <taxon>metagenomes</taxon>
        <taxon>ecological metagenomes</taxon>
    </lineage>
</organism>
<dbReference type="AlphaFoldDB" id="A0A3B1B4A3"/>
<evidence type="ECO:0000313" key="1">
    <source>
        <dbReference type="EMBL" id="VAX13126.1"/>
    </source>
</evidence>
<sequence length="284" mass="33000">MKFTVDAFRAWKNRNITLLGMSGVGKTHLSALLRQHNWFHYSGDYRIGTRYLDEPILDLIKQQAMQTPFLRDLLRNDWIYIRNNIKVHDLGPVLSFVGKLGNPEKGGVALDDFIQRQAQYREAEIAAMQDVPKFIRKAQEIYGYPHFVNDVGGSLCELDEPAVMDLLVKHTLVLYIQVTDAEEEQKLIRRAQSDPKPLYYRPEFLQQQLQIYLDENNLQFAAEINPDEFTRWVFPRLFHSRIPRYEAIAEPHGYTVTSKEVAQVRDEQDFLSLLECAIARKATA</sequence>
<dbReference type="Gene3D" id="3.40.50.300">
    <property type="entry name" value="P-loop containing nucleotide triphosphate hydrolases"/>
    <property type="match status" value="1"/>
</dbReference>
<name>A0A3B1B4A3_9ZZZZ</name>
<gene>
    <name evidence="1" type="ORF">MNBD_GAMMA24-1429</name>
</gene>
<protein>
    <submittedName>
        <fullName evidence="1">ATPases of the AAA+ class</fullName>
    </submittedName>
</protein>
<dbReference type="SUPFAM" id="SSF52540">
    <property type="entry name" value="P-loop containing nucleoside triphosphate hydrolases"/>
    <property type="match status" value="1"/>
</dbReference>
<reference evidence="1" key="1">
    <citation type="submission" date="2018-06" db="EMBL/GenBank/DDBJ databases">
        <authorList>
            <person name="Zhirakovskaya E."/>
        </authorList>
    </citation>
    <scope>NUCLEOTIDE SEQUENCE</scope>
</reference>
<accession>A0A3B1B4A3</accession>